<proteinExistence type="inferred from homology"/>
<dbReference type="InterPro" id="IPR013824">
    <property type="entry name" value="Topo_IA_cen_sub1"/>
</dbReference>
<feature type="domain" description="Topo IA-type catalytic" evidence="15">
    <location>
        <begin position="165"/>
        <end position="589"/>
    </location>
</feature>
<dbReference type="CDD" id="cd03362">
    <property type="entry name" value="TOPRIM_TopoIA_TopoIII"/>
    <property type="match status" value="1"/>
</dbReference>
<dbReference type="GO" id="GO:0006265">
    <property type="term" value="P:DNA topological change"/>
    <property type="evidence" value="ECO:0007669"/>
    <property type="project" value="InterPro"/>
</dbReference>
<dbReference type="Gene3D" id="3.40.50.140">
    <property type="match status" value="1"/>
</dbReference>
<keyword evidence="9 11" id="KW-0413">Isomerase</keyword>
<dbReference type="SUPFAM" id="SSF56712">
    <property type="entry name" value="Prokaryotic type I DNA topoisomerase"/>
    <property type="match status" value="1"/>
</dbReference>
<evidence type="ECO:0000313" key="16">
    <source>
        <dbReference type="EMBL" id="CAG8732302.1"/>
    </source>
</evidence>
<dbReference type="EC" id="5.6.2.1" evidence="3 11"/>
<dbReference type="GO" id="GO:0008270">
    <property type="term" value="F:zinc ion binding"/>
    <property type="evidence" value="ECO:0007669"/>
    <property type="project" value="UniProtKB-KW"/>
</dbReference>
<evidence type="ECO:0000256" key="4">
    <source>
        <dbReference type="ARBA" id="ARBA00022723"/>
    </source>
</evidence>
<dbReference type="InterPro" id="IPR013497">
    <property type="entry name" value="Topo_IA_cen"/>
</dbReference>
<evidence type="ECO:0000256" key="12">
    <source>
        <dbReference type="SAM" id="MobiDB-lite"/>
    </source>
</evidence>
<dbReference type="InterPro" id="IPR010666">
    <property type="entry name" value="Znf_GRF"/>
</dbReference>
<dbReference type="GO" id="GO:0003677">
    <property type="term" value="F:DNA binding"/>
    <property type="evidence" value="ECO:0007669"/>
    <property type="project" value="UniProtKB-KW"/>
</dbReference>
<sequence>MKVLCVAEKPSLAKSISQILSNGTSRARPTKNKYIKNYDFSCTLNDSRAVQVTMTSVIGHLMAYDFPPEYQNWQQVSPLTLFDAPTEKHIIRGIEAIRDNIAKEARNAEQIMIWTDCDREGENIGSEIVDVCRGANSKIKVSRAKFSAIISQQIRHAWHSPVDLDYRQANAVDARSELDLRIGAAFTRFQTLGLQNLFSELNKKVISYGSCQFPTLGFVVDQYLKVQNFVEENFWKIYIALERDGSIVEFQWARNHLFDRLACVVIYEKCMENPMATVVDVNSKEVKKWKPYPLTTVELQKIGSRYLRISSDRLMSVAEELYVKGFISYPRTETDQFDKQFDFRSLIEKQTQDSRWGDFATRLLSGGLRTPRNGSHNDQAHPPIHPTLYASDLTGDEQKVYEFVVRRFLACCSDHAVGHETIIEVKLWEEKFTAKGLVILARNYLDVYPYDRWGESNLPNFQKGEMFIPTTCEMRDGRTSPPEYLTEADLISIMDQNGIGTDATIHVHIAKIIEREYARKDNRNGKTYILPLDLGIALVEGYDSIGFDKSLSKPFLRREMESKLKMVCEGRQQKEDVIKDSLSMYKDMYIKTNENVQKLIQSLSNRLTTSGSNLNLDVFNNMLLETRPNPVQPTRRPFQPSTPRFQPTAAQSDHPKCQCGLYAASNKTRSLGVNYGRPYFTCPKAGKKCTFFQWADGAPNSGSGTRRTHTTSDNNSGN</sequence>
<evidence type="ECO:0000256" key="3">
    <source>
        <dbReference type="ARBA" id="ARBA00012891"/>
    </source>
</evidence>
<dbReference type="Pfam" id="PF06839">
    <property type="entry name" value="Zn_ribbon_GRF"/>
    <property type="match status" value="1"/>
</dbReference>
<keyword evidence="17" id="KW-1185">Reference proteome</keyword>
<dbReference type="Gene3D" id="1.10.460.10">
    <property type="entry name" value="Topoisomerase I, domain 2"/>
    <property type="match status" value="1"/>
</dbReference>
<evidence type="ECO:0000256" key="11">
    <source>
        <dbReference type="RuleBase" id="RU362092"/>
    </source>
</evidence>
<dbReference type="PROSITE" id="PS50880">
    <property type="entry name" value="TOPRIM"/>
    <property type="match status" value="1"/>
</dbReference>
<evidence type="ECO:0000256" key="5">
    <source>
        <dbReference type="ARBA" id="ARBA00022771"/>
    </source>
</evidence>
<feature type="domain" description="GRF-type" evidence="14">
    <location>
        <begin position="657"/>
        <end position="698"/>
    </location>
</feature>
<dbReference type="SMART" id="SM00437">
    <property type="entry name" value="TOP1Ac"/>
    <property type="match status" value="1"/>
</dbReference>
<dbReference type="AlphaFoldDB" id="A0A9N9IEG4"/>
<dbReference type="OrthoDB" id="430051at2759"/>
<gene>
    <name evidence="16" type="ORF">CPELLU_LOCUS13565</name>
</gene>
<keyword evidence="8 11" id="KW-0238">DNA-binding</keyword>
<evidence type="ECO:0000259" key="13">
    <source>
        <dbReference type="PROSITE" id="PS50880"/>
    </source>
</evidence>
<dbReference type="PROSITE" id="PS51999">
    <property type="entry name" value="ZF_GRF"/>
    <property type="match status" value="1"/>
</dbReference>
<evidence type="ECO:0000256" key="8">
    <source>
        <dbReference type="ARBA" id="ARBA00023125"/>
    </source>
</evidence>
<evidence type="ECO:0000313" key="17">
    <source>
        <dbReference type="Proteomes" id="UP000789759"/>
    </source>
</evidence>
<name>A0A9N9IEG4_9GLOM</name>
<evidence type="ECO:0000256" key="9">
    <source>
        <dbReference type="ARBA" id="ARBA00023235"/>
    </source>
</evidence>
<comment type="similarity">
    <text evidence="2 11">Belongs to the type IA topoisomerase family.</text>
</comment>
<keyword evidence="4" id="KW-0479">Metal-binding</keyword>
<dbReference type="PANTHER" id="PTHR11390:SF21">
    <property type="entry name" value="DNA TOPOISOMERASE 3-ALPHA"/>
    <property type="match status" value="1"/>
</dbReference>
<comment type="function">
    <text evidence="11">Introduces a single-strand break via transesterification at a target site in duplex DNA. Releases the supercoiling and torsional tension of DNA introduced during the DNA replication and transcription by transiently cleaving and rejoining one strand of the DNA duplex. The scissile phosphodiester is attacked by the catalytic tyrosine of the enzyme, resulting in the formation of a DNA-(5'-phosphotyrosyl)-enzyme intermediate and the expulsion of a 3'-OH DNA strand.</text>
</comment>
<dbReference type="FunFam" id="1.10.290.10:FF:000001">
    <property type="entry name" value="DNA topoisomerase"/>
    <property type="match status" value="1"/>
</dbReference>
<dbReference type="InterPro" id="IPR023405">
    <property type="entry name" value="Topo_IA_core_domain"/>
</dbReference>
<dbReference type="Pfam" id="PF01751">
    <property type="entry name" value="Toprim"/>
    <property type="match status" value="1"/>
</dbReference>
<dbReference type="GO" id="GO:0006310">
    <property type="term" value="P:DNA recombination"/>
    <property type="evidence" value="ECO:0007669"/>
    <property type="project" value="TreeGrafter"/>
</dbReference>
<dbReference type="Gene3D" id="2.70.20.10">
    <property type="entry name" value="Topoisomerase I, domain 3"/>
    <property type="match status" value="1"/>
</dbReference>
<dbReference type="InterPro" id="IPR003601">
    <property type="entry name" value="Topo_IA_2"/>
</dbReference>
<keyword evidence="7 11" id="KW-0799">Topoisomerase</keyword>
<dbReference type="Proteomes" id="UP000789759">
    <property type="component" value="Unassembled WGS sequence"/>
</dbReference>
<dbReference type="GO" id="GO:0006281">
    <property type="term" value="P:DNA repair"/>
    <property type="evidence" value="ECO:0007669"/>
    <property type="project" value="TreeGrafter"/>
</dbReference>
<organism evidence="16 17">
    <name type="scientific">Cetraspora pellucida</name>
    <dbReference type="NCBI Taxonomy" id="1433469"/>
    <lineage>
        <taxon>Eukaryota</taxon>
        <taxon>Fungi</taxon>
        <taxon>Fungi incertae sedis</taxon>
        <taxon>Mucoromycota</taxon>
        <taxon>Glomeromycotina</taxon>
        <taxon>Glomeromycetes</taxon>
        <taxon>Diversisporales</taxon>
        <taxon>Gigasporaceae</taxon>
        <taxon>Cetraspora</taxon>
    </lineage>
</organism>
<feature type="non-terminal residue" evidence="16">
    <location>
        <position position="718"/>
    </location>
</feature>
<dbReference type="SMART" id="SM00436">
    <property type="entry name" value="TOP1Bc"/>
    <property type="match status" value="1"/>
</dbReference>
<dbReference type="PRINTS" id="PR00417">
    <property type="entry name" value="PRTPISMRASEI"/>
</dbReference>
<dbReference type="GO" id="GO:0031422">
    <property type="term" value="C:RecQ family helicase-topoisomerase III complex"/>
    <property type="evidence" value="ECO:0007669"/>
    <property type="project" value="TreeGrafter"/>
</dbReference>
<dbReference type="Pfam" id="PF01131">
    <property type="entry name" value="Topoisom_bac"/>
    <property type="match status" value="1"/>
</dbReference>
<evidence type="ECO:0000256" key="7">
    <source>
        <dbReference type="ARBA" id="ARBA00023029"/>
    </source>
</evidence>
<feature type="domain" description="Toprim" evidence="13">
    <location>
        <begin position="2"/>
        <end position="147"/>
    </location>
</feature>
<keyword evidence="6" id="KW-0862">Zinc</keyword>
<dbReference type="InterPro" id="IPR013825">
    <property type="entry name" value="Topo_IA_cen_sub2"/>
</dbReference>
<evidence type="ECO:0000259" key="14">
    <source>
        <dbReference type="PROSITE" id="PS51999"/>
    </source>
</evidence>
<dbReference type="InterPro" id="IPR006171">
    <property type="entry name" value="TOPRIM_dom"/>
</dbReference>
<feature type="region of interest" description="Disordered" evidence="12">
    <location>
        <begin position="627"/>
        <end position="654"/>
    </location>
</feature>
<accession>A0A9N9IEG4</accession>
<dbReference type="EMBL" id="CAJVQA010014645">
    <property type="protein sequence ID" value="CAG8732302.1"/>
    <property type="molecule type" value="Genomic_DNA"/>
</dbReference>
<dbReference type="FunFam" id="3.40.50.140:FF:000005">
    <property type="entry name" value="DNA topoisomerase"/>
    <property type="match status" value="1"/>
</dbReference>
<dbReference type="PROSITE" id="PS52039">
    <property type="entry name" value="TOPO_IA_2"/>
    <property type="match status" value="1"/>
</dbReference>
<feature type="compositionally biased region" description="Polar residues" evidence="12">
    <location>
        <begin position="639"/>
        <end position="651"/>
    </location>
</feature>
<dbReference type="SMART" id="SM00493">
    <property type="entry name" value="TOPRIM"/>
    <property type="match status" value="1"/>
</dbReference>
<reference evidence="16" key="1">
    <citation type="submission" date="2021-06" db="EMBL/GenBank/DDBJ databases">
        <authorList>
            <person name="Kallberg Y."/>
            <person name="Tangrot J."/>
            <person name="Rosling A."/>
        </authorList>
    </citation>
    <scope>NUCLEOTIDE SEQUENCE</scope>
    <source>
        <strain evidence="16">FL966</strain>
    </source>
</reference>
<evidence type="ECO:0000256" key="2">
    <source>
        <dbReference type="ARBA" id="ARBA00009446"/>
    </source>
</evidence>
<evidence type="ECO:0000259" key="15">
    <source>
        <dbReference type="PROSITE" id="PS52039"/>
    </source>
</evidence>
<protein>
    <recommendedName>
        <fullName evidence="3 11">DNA topoisomerase</fullName>
        <ecNumber evidence="3 11">5.6.2.1</ecNumber>
    </recommendedName>
</protein>
<dbReference type="InterPro" id="IPR000380">
    <property type="entry name" value="Topo_IA"/>
</dbReference>
<keyword evidence="5 10" id="KW-0863">Zinc-finger</keyword>
<dbReference type="GO" id="GO:0005634">
    <property type="term" value="C:nucleus"/>
    <property type="evidence" value="ECO:0007669"/>
    <property type="project" value="TreeGrafter"/>
</dbReference>
<dbReference type="InterPro" id="IPR013826">
    <property type="entry name" value="Topo_IA_cen_sub3"/>
</dbReference>
<dbReference type="Gene3D" id="1.10.290.10">
    <property type="entry name" value="Topoisomerase I, domain 4"/>
    <property type="match status" value="1"/>
</dbReference>
<dbReference type="PANTHER" id="PTHR11390">
    <property type="entry name" value="PROKARYOTIC DNA TOPOISOMERASE"/>
    <property type="match status" value="1"/>
</dbReference>
<comment type="catalytic activity">
    <reaction evidence="1 11">
        <text>ATP-independent breakage of single-stranded DNA, followed by passage and rejoining.</text>
        <dbReference type="EC" id="5.6.2.1"/>
    </reaction>
</comment>
<dbReference type="InterPro" id="IPR034144">
    <property type="entry name" value="TOPRIM_TopoIII"/>
</dbReference>
<dbReference type="InterPro" id="IPR003602">
    <property type="entry name" value="Topo_IA_DNA-bd_dom"/>
</dbReference>
<evidence type="ECO:0000256" key="6">
    <source>
        <dbReference type="ARBA" id="ARBA00022833"/>
    </source>
</evidence>
<evidence type="ECO:0000256" key="10">
    <source>
        <dbReference type="PROSITE-ProRule" id="PRU01343"/>
    </source>
</evidence>
<comment type="caution">
    <text evidence="16">The sequence shown here is derived from an EMBL/GenBank/DDBJ whole genome shotgun (WGS) entry which is preliminary data.</text>
</comment>
<evidence type="ECO:0000256" key="1">
    <source>
        <dbReference type="ARBA" id="ARBA00000213"/>
    </source>
</evidence>
<dbReference type="GO" id="GO:0003917">
    <property type="term" value="F:DNA topoisomerase type I (single strand cut, ATP-independent) activity"/>
    <property type="evidence" value="ECO:0007669"/>
    <property type="project" value="UniProtKB-EC"/>
</dbReference>
<dbReference type="CDD" id="cd00186">
    <property type="entry name" value="TOP1Ac"/>
    <property type="match status" value="1"/>
</dbReference>